<gene>
    <name evidence="1" type="ORF">L195_g008879</name>
</gene>
<reference evidence="1 2" key="1">
    <citation type="journal article" date="2014" name="Am. J. Bot.">
        <title>Genome assembly and annotation for red clover (Trifolium pratense; Fabaceae).</title>
        <authorList>
            <person name="Istvanek J."/>
            <person name="Jaros M."/>
            <person name="Krenek A."/>
            <person name="Repkova J."/>
        </authorList>
    </citation>
    <scope>NUCLEOTIDE SEQUENCE [LARGE SCALE GENOMIC DNA]</scope>
    <source>
        <strain evidence="2">cv. Tatra</strain>
        <tissue evidence="1">Young leaves</tissue>
    </source>
</reference>
<evidence type="ECO:0000313" key="2">
    <source>
        <dbReference type="Proteomes" id="UP000236291"/>
    </source>
</evidence>
<proteinExistence type="predicted"/>
<protein>
    <submittedName>
        <fullName evidence="1">Uncharacterized protein</fullName>
    </submittedName>
</protein>
<evidence type="ECO:0000313" key="1">
    <source>
        <dbReference type="EMBL" id="PNY12253.1"/>
    </source>
</evidence>
<sequence>MADRREKGLCFNCDERFSRNHRCKAHILLLIAEEDDDSNGSVVPDPGELVLPEPEPAQEPPVIIEELNSAQLSFHALSGV</sequence>
<comment type="caution">
    <text evidence="1">The sequence shown here is derived from an EMBL/GenBank/DDBJ whole genome shotgun (WGS) entry which is preliminary data.</text>
</comment>
<organism evidence="1 2">
    <name type="scientific">Trifolium pratense</name>
    <name type="common">Red clover</name>
    <dbReference type="NCBI Taxonomy" id="57577"/>
    <lineage>
        <taxon>Eukaryota</taxon>
        <taxon>Viridiplantae</taxon>
        <taxon>Streptophyta</taxon>
        <taxon>Embryophyta</taxon>
        <taxon>Tracheophyta</taxon>
        <taxon>Spermatophyta</taxon>
        <taxon>Magnoliopsida</taxon>
        <taxon>eudicotyledons</taxon>
        <taxon>Gunneridae</taxon>
        <taxon>Pentapetalae</taxon>
        <taxon>rosids</taxon>
        <taxon>fabids</taxon>
        <taxon>Fabales</taxon>
        <taxon>Fabaceae</taxon>
        <taxon>Papilionoideae</taxon>
        <taxon>50 kb inversion clade</taxon>
        <taxon>NPAAA clade</taxon>
        <taxon>Hologalegina</taxon>
        <taxon>IRL clade</taxon>
        <taxon>Trifolieae</taxon>
        <taxon>Trifolium</taxon>
    </lineage>
</organism>
<name>A0A2K3PAE1_TRIPR</name>
<dbReference type="AlphaFoldDB" id="A0A2K3PAE1"/>
<accession>A0A2K3PAE1</accession>
<dbReference type="EMBL" id="ASHM01005148">
    <property type="protein sequence ID" value="PNY12253.1"/>
    <property type="molecule type" value="Genomic_DNA"/>
</dbReference>
<dbReference type="Proteomes" id="UP000236291">
    <property type="component" value="Unassembled WGS sequence"/>
</dbReference>
<reference evidence="1 2" key="2">
    <citation type="journal article" date="2017" name="Front. Plant Sci.">
        <title>Gene Classification and Mining of Molecular Markers Useful in Red Clover (Trifolium pratense) Breeding.</title>
        <authorList>
            <person name="Istvanek J."/>
            <person name="Dluhosova J."/>
            <person name="Dluhos P."/>
            <person name="Patkova L."/>
            <person name="Nedelnik J."/>
            <person name="Repkova J."/>
        </authorList>
    </citation>
    <scope>NUCLEOTIDE SEQUENCE [LARGE SCALE GENOMIC DNA]</scope>
    <source>
        <strain evidence="2">cv. Tatra</strain>
        <tissue evidence="1">Young leaves</tissue>
    </source>
</reference>